<keyword evidence="2" id="KW-1133">Transmembrane helix</keyword>
<dbReference type="AlphaFoldDB" id="A0A2H3BCS5"/>
<protein>
    <submittedName>
        <fullName evidence="3">Uncharacterized protein</fullName>
    </submittedName>
</protein>
<evidence type="ECO:0000256" key="1">
    <source>
        <dbReference type="SAM" id="MobiDB-lite"/>
    </source>
</evidence>
<feature type="transmembrane region" description="Helical" evidence="2">
    <location>
        <begin position="30"/>
        <end position="48"/>
    </location>
</feature>
<evidence type="ECO:0000256" key="2">
    <source>
        <dbReference type="SAM" id="Phobius"/>
    </source>
</evidence>
<keyword evidence="4" id="KW-1185">Reference proteome</keyword>
<name>A0A2H3BCS5_9AGAR</name>
<gene>
    <name evidence="3" type="ORF">ARMSODRAFT_1085139</name>
</gene>
<keyword evidence="2" id="KW-0472">Membrane</keyword>
<feature type="region of interest" description="Disordered" evidence="1">
    <location>
        <begin position="153"/>
        <end position="187"/>
    </location>
</feature>
<sequence length="187" mass="20750">MPQQDNQHSNGKWTTMALAVLSSANAGTGVYILVLIFVSIYPLGYALLPPLKPSLAVKIFKDTVKVTITYYDEHESLLDGSVSIGRVKELRIEALTLKEEHFQAHQRLSLTSLSSWVRYANAGRKIWLTARGFQREIDGLKGELKMAVLQAKKGRARATRGRPEVLNNQDGDDASSANRSERPDSIV</sequence>
<dbReference type="EMBL" id="KZ293431">
    <property type="protein sequence ID" value="PBK68671.1"/>
    <property type="molecule type" value="Genomic_DNA"/>
</dbReference>
<proteinExistence type="predicted"/>
<organism evidence="3 4">
    <name type="scientific">Armillaria solidipes</name>
    <dbReference type="NCBI Taxonomy" id="1076256"/>
    <lineage>
        <taxon>Eukaryota</taxon>
        <taxon>Fungi</taxon>
        <taxon>Dikarya</taxon>
        <taxon>Basidiomycota</taxon>
        <taxon>Agaricomycotina</taxon>
        <taxon>Agaricomycetes</taxon>
        <taxon>Agaricomycetidae</taxon>
        <taxon>Agaricales</taxon>
        <taxon>Marasmiineae</taxon>
        <taxon>Physalacriaceae</taxon>
        <taxon>Armillaria</taxon>
    </lineage>
</organism>
<accession>A0A2H3BCS5</accession>
<keyword evidence="2" id="KW-0812">Transmembrane</keyword>
<dbReference type="Proteomes" id="UP000218334">
    <property type="component" value="Unassembled WGS sequence"/>
</dbReference>
<reference evidence="4" key="1">
    <citation type="journal article" date="2017" name="Nat. Ecol. Evol.">
        <title>Genome expansion and lineage-specific genetic innovations in the forest pathogenic fungi Armillaria.</title>
        <authorList>
            <person name="Sipos G."/>
            <person name="Prasanna A.N."/>
            <person name="Walter M.C."/>
            <person name="O'Connor E."/>
            <person name="Balint B."/>
            <person name="Krizsan K."/>
            <person name="Kiss B."/>
            <person name="Hess J."/>
            <person name="Varga T."/>
            <person name="Slot J."/>
            <person name="Riley R."/>
            <person name="Boka B."/>
            <person name="Rigling D."/>
            <person name="Barry K."/>
            <person name="Lee J."/>
            <person name="Mihaltcheva S."/>
            <person name="LaButti K."/>
            <person name="Lipzen A."/>
            <person name="Waldron R."/>
            <person name="Moloney N.M."/>
            <person name="Sperisen C."/>
            <person name="Kredics L."/>
            <person name="Vagvoelgyi C."/>
            <person name="Patrignani A."/>
            <person name="Fitzpatrick D."/>
            <person name="Nagy I."/>
            <person name="Doyle S."/>
            <person name="Anderson J.B."/>
            <person name="Grigoriev I.V."/>
            <person name="Gueldener U."/>
            <person name="Muensterkoetter M."/>
            <person name="Nagy L.G."/>
        </authorList>
    </citation>
    <scope>NUCLEOTIDE SEQUENCE [LARGE SCALE GENOMIC DNA]</scope>
    <source>
        <strain evidence="4">28-4</strain>
    </source>
</reference>
<evidence type="ECO:0000313" key="3">
    <source>
        <dbReference type="EMBL" id="PBK68671.1"/>
    </source>
</evidence>
<evidence type="ECO:0000313" key="4">
    <source>
        <dbReference type="Proteomes" id="UP000218334"/>
    </source>
</evidence>